<dbReference type="InterPro" id="IPR029057">
    <property type="entry name" value="PRTase-like"/>
</dbReference>
<comment type="similarity">
    <text evidence="2 7 8">In the C-terminal section; belongs to the purine/pyrimidine phosphoribosyltransferase family.</text>
</comment>
<dbReference type="CDD" id="cd06223">
    <property type="entry name" value="PRTases_typeI"/>
    <property type="match status" value="1"/>
</dbReference>
<evidence type="ECO:0000256" key="9">
    <source>
        <dbReference type="PIRSR" id="PIRSR000485-1"/>
    </source>
</evidence>
<dbReference type="GO" id="GO:0000287">
    <property type="term" value="F:magnesium ion binding"/>
    <property type="evidence" value="ECO:0007669"/>
    <property type="project" value="UniProtKB-UniRule"/>
</dbReference>
<comment type="cofactor">
    <cofactor evidence="7 10">
        <name>Mg(2+)</name>
        <dbReference type="ChEBI" id="CHEBI:18420"/>
    </cofactor>
    <text evidence="7 10">Binds 1 Mg(2+) ion per subunit.</text>
</comment>
<dbReference type="InterPro" id="IPR017932">
    <property type="entry name" value="GATase_2_dom"/>
</dbReference>
<comment type="pathway">
    <text evidence="1 7 8">Purine metabolism; IMP biosynthesis via de novo pathway; N(1)-(5-phospho-D-ribosyl)glycinamide from 5-phospho-alpha-D-ribose 1-diphosphate: step 1/2.</text>
</comment>
<keyword evidence="6 7" id="KW-0315">Glutamine amidotransferase</keyword>
<dbReference type="SUPFAM" id="SSF56235">
    <property type="entry name" value="N-terminal nucleophile aminohydrolases (Ntn hydrolases)"/>
    <property type="match status" value="1"/>
</dbReference>
<dbReference type="AlphaFoldDB" id="A0A7Y4MUX9"/>
<evidence type="ECO:0000313" key="13">
    <source>
        <dbReference type="EMBL" id="NOJ83115.1"/>
    </source>
</evidence>
<keyword evidence="7 10" id="KW-0479">Metal-binding</keyword>
<reference evidence="13 14" key="1">
    <citation type="submission" date="2020-05" db="EMBL/GenBank/DDBJ databases">
        <authorList>
            <person name="Whitworth D."/>
        </authorList>
    </citation>
    <scope>NUCLEOTIDE SEQUENCE [LARGE SCALE GENOMIC DNA]</scope>
    <source>
        <strain evidence="13 14">AM005</strain>
    </source>
</reference>
<dbReference type="GO" id="GO:0006189">
    <property type="term" value="P:'de novo' IMP biosynthetic process"/>
    <property type="evidence" value="ECO:0007669"/>
    <property type="project" value="UniProtKB-UniRule"/>
</dbReference>
<keyword evidence="7" id="KW-0004">4Fe-4S</keyword>
<protein>
    <recommendedName>
        <fullName evidence="7">Amidophosphoribosyltransferase</fullName>
        <shortName evidence="7">ATase</shortName>
        <ecNumber evidence="7">2.4.2.14</ecNumber>
    </recommendedName>
    <alternativeName>
        <fullName evidence="7">Glutamine phosphoribosylpyrophosphate amidotransferase</fullName>
        <shortName evidence="7">GPATase</shortName>
    </alternativeName>
</protein>
<dbReference type="PIRSF" id="PIRSF000485">
    <property type="entry name" value="Amd_phspho_trans"/>
    <property type="match status" value="1"/>
</dbReference>
<dbReference type="InterPro" id="IPR035584">
    <property type="entry name" value="PurF_N"/>
</dbReference>
<dbReference type="GO" id="GO:0004044">
    <property type="term" value="F:amidophosphoribosyltransferase activity"/>
    <property type="evidence" value="ECO:0007669"/>
    <property type="project" value="UniProtKB-UniRule"/>
</dbReference>
<dbReference type="EMBL" id="JABFNT010000166">
    <property type="protein sequence ID" value="NOJ83115.1"/>
    <property type="molecule type" value="Genomic_DNA"/>
</dbReference>
<keyword evidence="4 7" id="KW-0808">Transferase</keyword>
<feature type="binding site" evidence="7 11">
    <location>
        <position position="453"/>
    </location>
    <ligand>
        <name>[4Fe-4S] cluster</name>
        <dbReference type="ChEBI" id="CHEBI:49883"/>
    </ligand>
</feature>
<evidence type="ECO:0000256" key="5">
    <source>
        <dbReference type="ARBA" id="ARBA00022755"/>
    </source>
</evidence>
<feature type="binding site" evidence="7 10">
    <location>
        <position position="364"/>
    </location>
    <ligand>
        <name>Mg(2+)</name>
        <dbReference type="ChEBI" id="CHEBI:18420"/>
    </ligand>
</feature>
<feature type="binding site" evidence="7 11">
    <location>
        <position position="254"/>
    </location>
    <ligand>
        <name>[4Fe-4S] cluster</name>
        <dbReference type="ChEBI" id="CHEBI:49883"/>
    </ligand>
</feature>
<sequence length="478" mass="51595">MRSCSAHRSKGVRQRAMCGIFGIVGHAEASNLTYLGLHALQHRGQESAGIVASDGMGLRAHRQMGLVADIFDAPVLADLPGQAAIGHVRYSTAGGSALKNAQPLFVQYAGGQCAIAHNGNLVNATELKQQLEADGAIFQSDADTEVILHLLARSKQVTFEQKLVEALRKVTGAYSLLVLTENKLVAVRDPHGIRPLVLGRMKEGAYVLASESTALDLIEAEIVRELEPGELLVIENGLLRTSRPFAEPPRQARCIFEHVYFARPDSTLFGSNVYEVRKEMGRQLAKEQPAPSADLVIAVPDSGVPAAIGFAQASGIPYDVGLIRSHYVGRTFIEPQQSIRHFGVKLKLSAVRQVLKGKRVVVVDDSIVRGTTSRKIVKMIKAAGAVEVHLRISSPPTKWPCYYGIDTPSRQELIAATHSLEEIATYVTADSLGYISQEGLGRAVGDPERGSFCTACFSGKYLIGDFGEQHAEPSKLTA</sequence>
<feature type="domain" description="Glutamine amidotransferase type-2" evidence="12">
    <location>
        <begin position="18"/>
        <end position="237"/>
    </location>
</feature>
<dbReference type="InterPro" id="IPR005854">
    <property type="entry name" value="PurF"/>
</dbReference>
<dbReference type="SUPFAM" id="SSF53271">
    <property type="entry name" value="PRTase-like"/>
    <property type="match status" value="1"/>
</dbReference>
<name>A0A7Y4MUX9_MYXXA</name>
<dbReference type="GO" id="GO:0051539">
    <property type="term" value="F:4 iron, 4 sulfur cluster binding"/>
    <property type="evidence" value="ECO:0007669"/>
    <property type="project" value="UniProtKB-KW"/>
</dbReference>
<proteinExistence type="inferred from homology"/>
<accession>A0A7Y4MUX9</accession>
<gene>
    <name evidence="7" type="primary">purF</name>
    <name evidence="13" type="ORF">HNV28_33205</name>
</gene>
<comment type="caution">
    <text evidence="13">The sequence shown here is derived from an EMBL/GenBank/DDBJ whole genome shotgun (WGS) entry which is preliminary data.</text>
</comment>
<keyword evidence="3 7" id="KW-0328">Glycosyltransferase</keyword>
<dbReference type="UniPathway" id="UPA00074">
    <property type="reaction ID" value="UER00124"/>
</dbReference>
<keyword evidence="7 10" id="KW-0460">Magnesium</keyword>
<evidence type="ECO:0000256" key="1">
    <source>
        <dbReference type="ARBA" id="ARBA00005209"/>
    </source>
</evidence>
<dbReference type="InterPro" id="IPR029055">
    <property type="entry name" value="Ntn_hydrolases_N"/>
</dbReference>
<evidence type="ECO:0000256" key="4">
    <source>
        <dbReference type="ARBA" id="ARBA00022679"/>
    </source>
</evidence>
<comment type="function">
    <text evidence="7">Catalyzes the formation of phosphoribosylamine from phosphoribosylpyrophosphate (PRPP) and glutamine.</text>
</comment>
<keyword evidence="5 7" id="KW-0658">Purine biosynthesis</keyword>
<dbReference type="Gene3D" id="3.60.20.10">
    <property type="entry name" value="Glutamine Phosphoribosylpyrophosphate, subunit 1, domain 1"/>
    <property type="match status" value="1"/>
</dbReference>
<evidence type="ECO:0000256" key="8">
    <source>
        <dbReference type="PIRNR" id="PIRNR000485"/>
    </source>
</evidence>
<keyword evidence="7 11" id="KW-0408">Iron</keyword>
<dbReference type="Proteomes" id="UP000533080">
    <property type="component" value="Unassembled WGS sequence"/>
</dbReference>
<evidence type="ECO:0000256" key="7">
    <source>
        <dbReference type="HAMAP-Rule" id="MF_01931"/>
    </source>
</evidence>
<dbReference type="Pfam" id="PF13537">
    <property type="entry name" value="GATase_7"/>
    <property type="match status" value="1"/>
</dbReference>
<dbReference type="NCBIfam" id="TIGR01134">
    <property type="entry name" value="purF"/>
    <property type="match status" value="1"/>
</dbReference>
<feature type="active site" description="Nucleophile" evidence="7 9">
    <location>
        <position position="18"/>
    </location>
</feature>
<dbReference type="GO" id="GO:0009113">
    <property type="term" value="P:purine nucleobase biosynthetic process"/>
    <property type="evidence" value="ECO:0007669"/>
    <property type="project" value="UniProtKB-UniRule"/>
</dbReference>
<dbReference type="PROSITE" id="PS51278">
    <property type="entry name" value="GATASE_TYPE_2"/>
    <property type="match status" value="1"/>
</dbReference>
<feature type="binding site" evidence="7 10">
    <location>
        <position position="365"/>
    </location>
    <ligand>
        <name>Mg(2+)</name>
        <dbReference type="ChEBI" id="CHEBI:18420"/>
    </ligand>
</feature>
<evidence type="ECO:0000256" key="11">
    <source>
        <dbReference type="PIRSR" id="PIRSR000485-3"/>
    </source>
</evidence>
<dbReference type="EC" id="2.4.2.14" evidence="7"/>
<dbReference type="InterPro" id="IPR000836">
    <property type="entry name" value="PRTase_dom"/>
</dbReference>
<dbReference type="PANTHER" id="PTHR11907">
    <property type="entry name" value="AMIDOPHOSPHORIBOSYLTRANSFERASE"/>
    <property type="match status" value="1"/>
</dbReference>
<feature type="binding site" evidence="7 10">
    <location>
        <position position="302"/>
    </location>
    <ligand>
        <name>Mg(2+)</name>
        <dbReference type="ChEBI" id="CHEBI:18420"/>
    </ligand>
</feature>
<dbReference type="CDD" id="cd00715">
    <property type="entry name" value="GPATase_N"/>
    <property type="match status" value="1"/>
</dbReference>
<evidence type="ECO:0000256" key="10">
    <source>
        <dbReference type="PIRSR" id="PIRSR000485-2"/>
    </source>
</evidence>
<comment type="cofactor">
    <cofactor evidence="7 11">
        <name>[4Fe-4S] cluster</name>
        <dbReference type="ChEBI" id="CHEBI:49883"/>
    </cofactor>
    <text evidence="7 11">Binds 1 [4Fe-4S] cluster per subunit.</text>
</comment>
<evidence type="ECO:0000256" key="6">
    <source>
        <dbReference type="ARBA" id="ARBA00022962"/>
    </source>
</evidence>
<feature type="binding site" evidence="7 11">
    <location>
        <position position="456"/>
    </location>
    <ligand>
        <name>[4Fe-4S] cluster</name>
        <dbReference type="ChEBI" id="CHEBI:49883"/>
    </ligand>
</feature>
<dbReference type="Gene3D" id="3.40.50.2020">
    <property type="match status" value="1"/>
</dbReference>
<feature type="binding site" evidence="7 11">
    <location>
        <position position="401"/>
    </location>
    <ligand>
        <name>[4Fe-4S] cluster</name>
        <dbReference type="ChEBI" id="CHEBI:49883"/>
    </ligand>
</feature>
<evidence type="ECO:0000256" key="2">
    <source>
        <dbReference type="ARBA" id="ARBA00010138"/>
    </source>
</evidence>
<dbReference type="HAMAP" id="MF_01931">
    <property type="entry name" value="PurF"/>
    <property type="match status" value="1"/>
</dbReference>
<evidence type="ECO:0000313" key="14">
    <source>
        <dbReference type="Proteomes" id="UP000533080"/>
    </source>
</evidence>
<comment type="catalytic activity">
    <reaction evidence="7 8">
        <text>5-phospho-beta-D-ribosylamine + L-glutamate + diphosphate = 5-phospho-alpha-D-ribose 1-diphosphate + L-glutamine + H2O</text>
        <dbReference type="Rhea" id="RHEA:14905"/>
        <dbReference type="ChEBI" id="CHEBI:15377"/>
        <dbReference type="ChEBI" id="CHEBI:29985"/>
        <dbReference type="ChEBI" id="CHEBI:33019"/>
        <dbReference type="ChEBI" id="CHEBI:58017"/>
        <dbReference type="ChEBI" id="CHEBI:58359"/>
        <dbReference type="ChEBI" id="CHEBI:58681"/>
        <dbReference type="EC" id="2.4.2.14"/>
    </reaction>
</comment>
<organism evidence="13 14">
    <name type="scientific">Myxococcus xanthus</name>
    <dbReference type="NCBI Taxonomy" id="34"/>
    <lineage>
        <taxon>Bacteria</taxon>
        <taxon>Pseudomonadati</taxon>
        <taxon>Myxococcota</taxon>
        <taxon>Myxococcia</taxon>
        <taxon>Myxococcales</taxon>
        <taxon>Cystobacterineae</taxon>
        <taxon>Myxococcaceae</taxon>
        <taxon>Myxococcus</taxon>
    </lineage>
</organism>
<evidence type="ECO:0000259" key="12">
    <source>
        <dbReference type="PROSITE" id="PS51278"/>
    </source>
</evidence>
<keyword evidence="7 11" id="KW-0411">Iron-sulfur</keyword>
<evidence type="ECO:0000256" key="3">
    <source>
        <dbReference type="ARBA" id="ARBA00022676"/>
    </source>
</evidence>